<reference evidence="1 2" key="1">
    <citation type="submission" date="2018-08" db="EMBL/GenBank/DDBJ databases">
        <authorList>
            <person name="Muller C M."/>
        </authorList>
    </citation>
    <scope>NUCLEOTIDE SEQUENCE [LARGE SCALE GENOMIC DNA]</scope>
</reference>
<evidence type="ECO:0000313" key="1">
    <source>
        <dbReference type="EMBL" id="VDB96370.1"/>
    </source>
</evidence>
<evidence type="ECO:0000313" key="2">
    <source>
        <dbReference type="Proteomes" id="UP000324639"/>
    </source>
</evidence>
<name>A0A9X9QGK2_BLUGR</name>
<accession>A0A9X9QGK2</accession>
<sequence>MPARCQAVVTVDGGPIRY</sequence>
<protein>
    <submittedName>
        <fullName evidence="1">Bgt-51753</fullName>
    </submittedName>
</protein>
<dbReference type="AlphaFoldDB" id="A0A9X9QGK2"/>
<dbReference type="EMBL" id="LR026994">
    <property type="protein sequence ID" value="VDB96370.1"/>
    <property type="molecule type" value="Genomic_DNA"/>
</dbReference>
<organism evidence="1 2">
    <name type="scientific">Blumeria graminis f. sp. tritici</name>
    <dbReference type="NCBI Taxonomy" id="62690"/>
    <lineage>
        <taxon>Eukaryota</taxon>
        <taxon>Fungi</taxon>
        <taxon>Dikarya</taxon>
        <taxon>Ascomycota</taxon>
        <taxon>Pezizomycotina</taxon>
        <taxon>Leotiomycetes</taxon>
        <taxon>Erysiphales</taxon>
        <taxon>Erysiphaceae</taxon>
        <taxon>Blumeria</taxon>
    </lineage>
</organism>
<gene>
    <name evidence="1" type="ORF">BGT96224V316_LOCUS8350</name>
</gene>
<proteinExistence type="predicted"/>
<dbReference type="Proteomes" id="UP000324639">
    <property type="component" value="Chromosome Bgt_-11"/>
</dbReference>
<keyword evidence="2" id="KW-1185">Reference proteome</keyword>